<dbReference type="SUPFAM" id="SSF56219">
    <property type="entry name" value="DNase I-like"/>
    <property type="match status" value="1"/>
</dbReference>
<comment type="caution">
    <text evidence="1">The sequence shown here is derived from an EMBL/GenBank/DDBJ whole genome shotgun (WGS) entry which is preliminary data.</text>
</comment>
<dbReference type="AlphaFoldDB" id="A0A699YXZ8"/>
<evidence type="ECO:0000313" key="1">
    <source>
        <dbReference type="EMBL" id="GFH14501.1"/>
    </source>
</evidence>
<keyword evidence="2" id="KW-1185">Reference proteome</keyword>
<reference evidence="1 2" key="1">
    <citation type="submission" date="2020-02" db="EMBL/GenBank/DDBJ databases">
        <title>Draft genome sequence of Haematococcus lacustris strain NIES-144.</title>
        <authorList>
            <person name="Morimoto D."/>
            <person name="Nakagawa S."/>
            <person name="Yoshida T."/>
            <person name="Sawayama S."/>
        </authorList>
    </citation>
    <scope>NUCLEOTIDE SEQUENCE [LARGE SCALE GENOMIC DNA]</scope>
    <source>
        <strain evidence="1 2">NIES-144</strain>
    </source>
</reference>
<accession>A0A699YXZ8</accession>
<dbReference type="InterPro" id="IPR036691">
    <property type="entry name" value="Endo/exonu/phosph_ase_sf"/>
</dbReference>
<evidence type="ECO:0000313" key="2">
    <source>
        <dbReference type="Proteomes" id="UP000485058"/>
    </source>
</evidence>
<organism evidence="1 2">
    <name type="scientific">Haematococcus lacustris</name>
    <name type="common">Green alga</name>
    <name type="synonym">Haematococcus pluvialis</name>
    <dbReference type="NCBI Taxonomy" id="44745"/>
    <lineage>
        <taxon>Eukaryota</taxon>
        <taxon>Viridiplantae</taxon>
        <taxon>Chlorophyta</taxon>
        <taxon>core chlorophytes</taxon>
        <taxon>Chlorophyceae</taxon>
        <taxon>CS clade</taxon>
        <taxon>Chlamydomonadales</taxon>
        <taxon>Haematococcaceae</taxon>
        <taxon>Haematococcus</taxon>
    </lineage>
</organism>
<sequence length="398" mass="43688">MLRATDEGLKDYHYMELTEYNLQAHQVASFKQALGLHEWLALQSQGEAWQQDAQKAAEETKAQAAMLGTWNVECKAKGDSDAPSGPYTMLRMMASHGVHVLALQELNNQEEVQAMLDKARDAGLVGYKLHMPDDGLMVDSGHLRRPRDQKGGFLCLDGHVEVLGDSDAPSGPYTMLRMMASHGVHVLALQELNNQEEVQAMLDKARDAGLVGYTLHMPDDGLMVDSGHLRRPRDQQGGFLCLDGHVEVLLHRKLLEEQPLLASMPAVMLGDFNVTDLELSGWEKATMTTDCAKSLPMSRKHVDHLYLWCPTMPPSAGSLPKAAWLTEAETIAASMGTQLGVGKTPRTQYWQQNGLLSASNHNPCVAALGLPNQPTHTSEQLQTLKAACQTLGSLKLRP</sequence>
<dbReference type="EMBL" id="BLLF01000733">
    <property type="protein sequence ID" value="GFH14501.1"/>
    <property type="molecule type" value="Genomic_DNA"/>
</dbReference>
<gene>
    <name evidence="1" type="ORF">HaLaN_10567</name>
</gene>
<evidence type="ECO:0008006" key="3">
    <source>
        <dbReference type="Google" id="ProtNLM"/>
    </source>
</evidence>
<protein>
    <recommendedName>
        <fullName evidence="3">Endonuclease/exonuclease/phosphatase domain-containing protein</fullName>
    </recommendedName>
</protein>
<name>A0A699YXZ8_HAELA</name>
<dbReference type="Proteomes" id="UP000485058">
    <property type="component" value="Unassembled WGS sequence"/>
</dbReference>
<proteinExistence type="predicted"/>